<reference evidence="1 2" key="1">
    <citation type="journal article" date="2012" name="Environ. Microbiol.">
        <title>The genome of the ammonia-oxidizing Candidatus Nitrososphaera gargensis: insights into metabolic versatility and environmental adaptations.</title>
        <authorList>
            <person name="Spang A."/>
            <person name="Poehlein A."/>
            <person name="Offre P."/>
            <person name="Zumbragel S."/>
            <person name="Haider S."/>
            <person name="Rychlik N."/>
            <person name="Nowka B."/>
            <person name="Schmeisser C."/>
            <person name="Lebedeva E.V."/>
            <person name="Rattei T."/>
            <person name="Bohm C."/>
            <person name="Schmid M."/>
            <person name="Galushko A."/>
            <person name="Hatzenpichler R."/>
            <person name="Weinmaier T."/>
            <person name="Daniel R."/>
            <person name="Schleper C."/>
            <person name="Spieck E."/>
            <person name="Streit W."/>
            <person name="Wagner M."/>
        </authorList>
    </citation>
    <scope>NUCLEOTIDE SEQUENCE [LARGE SCALE GENOMIC DNA]</scope>
    <source>
        <strain evidence="2">Ga9.2</strain>
    </source>
</reference>
<organism evidence="1 2">
    <name type="scientific">Nitrososphaera gargensis (strain Ga9.2)</name>
    <dbReference type="NCBI Taxonomy" id="1237085"/>
    <lineage>
        <taxon>Archaea</taxon>
        <taxon>Nitrososphaerota</taxon>
        <taxon>Nitrososphaeria</taxon>
        <taxon>Nitrososphaerales</taxon>
        <taxon>Nitrososphaeraceae</taxon>
        <taxon>Nitrososphaera</taxon>
    </lineage>
</organism>
<dbReference type="BioCyc" id="CNIT1237085:G1324-418-MONOMER"/>
<evidence type="ECO:0000313" key="1">
    <source>
        <dbReference type="EMBL" id="AFU57366.1"/>
    </source>
</evidence>
<dbReference type="AlphaFoldDB" id="K0I7X5"/>
<dbReference type="KEGG" id="nga:Ngar_c04190"/>
<dbReference type="InParanoid" id="K0I7X5"/>
<accession>K0I7X5</accession>
<gene>
    <name evidence="1" type="ordered locus">Ngar_c04190</name>
</gene>
<dbReference type="RefSeq" id="WP_015017912.1">
    <property type="nucleotide sequence ID" value="NC_018719.1"/>
</dbReference>
<protein>
    <submittedName>
        <fullName evidence="1">Uncharacterized protein</fullName>
    </submittedName>
</protein>
<sequence>MDERPLDGSADAVAVARSFLLAKLPELGIHINDELDLHTDMVVAETESEYRVDFGLTDSEGRSHEGYAEVANGEVVFAVIDGRTIHSSY</sequence>
<dbReference type="HOGENOM" id="CLU_2447762_0_0_2"/>
<dbReference type="GeneID" id="13796594"/>
<keyword evidence="2" id="KW-1185">Reference proteome</keyword>
<proteinExistence type="predicted"/>
<dbReference type="Proteomes" id="UP000008037">
    <property type="component" value="Chromosome"/>
</dbReference>
<name>K0I7X5_NITGG</name>
<dbReference type="EMBL" id="CP002408">
    <property type="protein sequence ID" value="AFU57366.1"/>
    <property type="molecule type" value="Genomic_DNA"/>
</dbReference>
<dbReference type="STRING" id="1237085.Ngar_c04190"/>
<evidence type="ECO:0000313" key="2">
    <source>
        <dbReference type="Proteomes" id="UP000008037"/>
    </source>
</evidence>